<keyword evidence="3" id="KW-0143">Chaperone</keyword>
<dbReference type="SUPFAM" id="SSF52540">
    <property type="entry name" value="P-loop containing nucleoside triphosphate hydrolases"/>
    <property type="match status" value="1"/>
</dbReference>
<sequence length="415" mass="46463">RLPVTTLCGFLGAGKTTTLKRVLEAKRDANGKFRCAVVVNDVAELNIDKKLIDDSALLQSDEVVAMQNGCVCCSLSGDFVKQIGDMAKSGNFDYMIVEASGVSEPAEIAKLFANCEDDHDHEAAHVDEHEHLSTLARLDTCVTVIAAGDFLDMIDSFRASAVNRQSYSQLLAEQIEYANVVVLNKVDTVDDEQLAEIKAQIQLLNSRADILEAVNGAIDVTRIVNTKLYKENDFAGFITWEQEIEATSVNRFGITSFIYRARRPFHPKRFLGSFRRKREGEIGVLLRSKGVTWLSDAHDLIIVFSQAGNIYSLEGSSRWTALNKNAWVGSQGIKQELRKDWEGPYGDRRQELVFIGKDLKYDEIQSTLDSCLLTDEEFEMGSDGWRAVMGDVFLDEDDEDEDDEVDDEDDEEIDE</sequence>
<evidence type="ECO:0000256" key="2">
    <source>
        <dbReference type="ARBA" id="ARBA00022801"/>
    </source>
</evidence>
<dbReference type="InterPro" id="IPR011629">
    <property type="entry name" value="CobW-like_C"/>
</dbReference>
<dbReference type="SUPFAM" id="SSF90002">
    <property type="entry name" value="Hypothetical protein YjiA, C-terminal domain"/>
    <property type="match status" value="1"/>
</dbReference>
<dbReference type="OMA" id="WSQAGPN"/>
<dbReference type="InterPro" id="IPR051927">
    <property type="entry name" value="Zn_Chap_cDPG_Synth"/>
</dbReference>
<evidence type="ECO:0000313" key="8">
    <source>
        <dbReference type="EMBL" id="ABO99432.1"/>
    </source>
</evidence>
<dbReference type="GO" id="GO:0016787">
    <property type="term" value="F:hydrolase activity"/>
    <property type="evidence" value="ECO:0007669"/>
    <property type="project" value="UniProtKB-KW"/>
</dbReference>
<evidence type="ECO:0000259" key="7">
    <source>
        <dbReference type="SMART" id="SM00833"/>
    </source>
</evidence>
<dbReference type="EMBL" id="CP000601">
    <property type="protein sequence ID" value="ABP01175.1"/>
    <property type="molecule type" value="Genomic_DNA"/>
</dbReference>
<dbReference type="Proteomes" id="UP000001568">
    <property type="component" value="Chromosome 13"/>
</dbReference>
<dbReference type="GeneID" id="5006963"/>
<organism evidence="8 10">
    <name type="scientific">Ostreococcus lucimarinus (strain CCE9901)</name>
    <dbReference type="NCBI Taxonomy" id="436017"/>
    <lineage>
        <taxon>Eukaryota</taxon>
        <taxon>Viridiplantae</taxon>
        <taxon>Chlorophyta</taxon>
        <taxon>Mamiellophyceae</taxon>
        <taxon>Mamiellales</taxon>
        <taxon>Bathycoccaceae</taxon>
        <taxon>Ostreococcus</taxon>
    </lineage>
</organism>
<dbReference type="Gene3D" id="3.30.1220.10">
    <property type="entry name" value="CobW-like, C-terminal domain"/>
    <property type="match status" value="1"/>
</dbReference>
<dbReference type="Gramene" id="ABP01175">
    <property type="protein sequence ID" value="ABP01175"/>
    <property type="gene ID" value="OSTLU_10111"/>
</dbReference>
<evidence type="ECO:0000256" key="3">
    <source>
        <dbReference type="ARBA" id="ARBA00023186"/>
    </source>
</evidence>
<name>A4S6R6_OSTLU</name>
<dbReference type="RefSeq" id="XP_001421139.1">
    <property type="nucleotide sequence ID" value="XM_001421102.1"/>
</dbReference>
<dbReference type="OrthoDB" id="272672at2759"/>
<dbReference type="EMBL" id="CP000593">
    <property type="protein sequence ID" value="ABO99432.1"/>
    <property type="molecule type" value="Genomic_DNA"/>
</dbReference>
<dbReference type="PANTHER" id="PTHR43603">
    <property type="entry name" value="COBW DOMAIN-CONTAINING PROTEIN DDB_G0274527"/>
    <property type="match status" value="1"/>
</dbReference>
<dbReference type="CDD" id="cd03112">
    <property type="entry name" value="CobW-like"/>
    <property type="match status" value="1"/>
</dbReference>
<protein>
    <recommendedName>
        <fullName evidence="7">CobW C-terminal domain-containing protein</fullName>
    </recommendedName>
</protein>
<evidence type="ECO:0000313" key="10">
    <source>
        <dbReference type="Proteomes" id="UP000001568"/>
    </source>
</evidence>
<keyword evidence="2" id="KW-0378">Hydrolase</keyword>
<dbReference type="KEGG" id="olu:OSTLU_10119"/>
<dbReference type="HOGENOM" id="CLU_017452_2_0_1"/>
<dbReference type="Gene3D" id="3.40.50.300">
    <property type="entry name" value="P-loop containing nucleotide triphosphate hydrolases"/>
    <property type="match status" value="1"/>
</dbReference>
<feature type="region of interest" description="Disordered" evidence="6">
    <location>
        <begin position="393"/>
        <end position="415"/>
    </location>
</feature>
<dbReference type="InterPro" id="IPR027417">
    <property type="entry name" value="P-loop_NTPase"/>
</dbReference>
<dbReference type="AlphaFoldDB" id="A4S6R6"/>
<dbReference type="InterPro" id="IPR036627">
    <property type="entry name" value="CobW-likC_sf"/>
</dbReference>
<evidence type="ECO:0000256" key="6">
    <source>
        <dbReference type="SAM" id="MobiDB-lite"/>
    </source>
</evidence>
<feature type="domain" description="CobW C-terminal" evidence="7">
    <location>
        <begin position="254"/>
        <end position="372"/>
    </location>
</feature>
<dbReference type="STRING" id="436017.A4S6R6"/>
<dbReference type="GeneID" id="5005198"/>
<keyword evidence="10" id="KW-1185">Reference proteome</keyword>
<dbReference type="Proteomes" id="UP000001568">
    <property type="component" value="Chromosome 21"/>
</dbReference>
<dbReference type="GO" id="GO:0000166">
    <property type="term" value="F:nucleotide binding"/>
    <property type="evidence" value="ECO:0007669"/>
    <property type="project" value="UniProtKB-KW"/>
</dbReference>
<feature type="non-terminal residue" evidence="8">
    <location>
        <position position="1"/>
    </location>
</feature>
<evidence type="ECO:0000256" key="1">
    <source>
        <dbReference type="ARBA" id="ARBA00022741"/>
    </source>
</evidence>
<keyword evidence="1" id="KW-0547">Nucleotide-binding</keyword>
<comment type="similarity">
    <text evidence="4">Belongs to the SIMIBI class G3E GTPase family. ZNG1 subfamily.</text>
</comment>
<feature type="non-terminal residue" evidence="8">
    <location>
        <position position="415"/>
    </location>
</feature>
<dbReference type="InterPro" id="IPR003495">
    <property type="entry name" value="CobW/HypB/UreG_nucleotide-bd"/>
</dbReference>
<evidence type="ECO:0000313" key="9">
    <source>
        <dbReference type="EMBL" id="ABP01175.1"/>
    </source>
</evidence>
<dbReference type="Pfam" id="PF02492">
    <property type="entry name" value="cobW"/>
    <property type="match status" value="1"/>
</dbReference>
<dbReference type="KEGG" id="olu:OSTLU_10111"/>
<comment type="catalytic activity">
    <reaction evidence="5">
        <text>GTP + H2O = GDP + phosphate + H(+)</text>
        <dbReference type="Rhea" id="RHEA:19669"/>
        <dbReference type="ChEBI" id="CHEBI:15377"/>
        <dbReference type="ChEBI" id="CHEBI:15378"/>
        <dbReference type="ChEBI" id="CHEBI:37565"/>
        <dbReference type="ChEBI" id="CHEBI:43474"/>
        <dbReference type="ChEBI" id="CHEBI:58189"/>
    </reaction>
    <physiologicalReaction direction="left-to-right" evidence="5">
        <dbReference type="Rhea" id="RHEA:19670"/>
    </physiologicalReaction>
</comment>
<dbReference type="RefSeq" id="XP_001422816.1">
    <property type="nucleotide sequence ID" value="XM_001422779.1"/>
</dbReference>
<dbReference type="eggNOG" id="KOG2743">
    <property type="taxonomic scope" value="Eukaryota"/>
</dbReference>
<proteinExistence type="inferred from homology"/>
<gene>
    <name evidence="9" type="ORF">OSTLU_10111</name>
    <name evidence="8" type="ORF">OSTLU_10119</name>
</gene>
<dbReference type="Gramene" id="ABO99432">
    <property type="protein sequence ID" value="ABO99432"/>
    <property type="gene ID" value="OSTLU_10119"/>
</dbReference>
<reference evidence="8 10" key="1">
    <citation type="journal article" date="2007" name="Proc. Natl. Acad. Sci. U.S.A.">
        <title>The tiny eukaryote Ostreococcus provides genomic insights into the paradox of plankton speciation.</title>
        <authorList>
            <person name="Palenik B."/>
            <person name="Grimwood J."/>
            <person name="Aerts A."/>
            <person name="Rouze P."/>
            <person name="Salamov A."/>
            <person name="Putnam N."/>
            <person name="Dupont C."/>
            <person name="Jorgensen R."/>
            <person name="Derelle E."/>
            <person name="Rombauts S."/>
            <person name="Zhou K."/>
            <person name="Otillar R."/>
            <person name="Merchant S.S."/>
            <person name="Podell S."/>
            <person name="Gaasterland T."/>
            <person name="Napoli C."/>
            <person name="Gendler K."/>
            <person name="Manuell A."/>
            <person name="Tai V."/>
            <person name="Vallon O."/>
            <person name="Piganeau G."/>
            <person name="Jancek S."/>
            <person name="Heijde M."/>
            <person name="Jabbari K."/>
            <person name="Bowler C."/>
            <person name="Lohr M."/>
            <person name="Robbens S."/>
            <person name="Werner G."/>
            <person name="Dubchak I."/>
            <person name="Pazour G.J."/>
            <person name="Ren Q."/>
            <person name="Paulsen I."/>
            <person name="Delwiche C."/>
            <person name="Schmutz J."/>
            <person name="Rokhsar D."/>
            <person name="Van de Peer Y."/>
            <person name="Moreau H."/>
            <person name="Grigoriev I.V."/>
        </authorList>
    </citation>
    <scope>NUCLEOTIDE SEQUENCE [LARGE SCALE GENOMIC DNA]</scope>
    <source>
        <strain evidence="8 10">CCE9901</strain>
    </source>
</reference>
<dbReference type="Pfam" id="PF07683">
    <property type="entry name" value="CobW_C"/>
    <property type="match status" value="1"/>
</dbReference>
<evidence type="ECO:0000256" key="4">
    <source>
        <dbReference type="ARBA" id="ARBA00034320"/>
    </source>
</evidence>
<dbReference type="PANTHER" id="PTHR43603:SF1">
    <property type="entry name" value="ZINC-REGULATED GTPASE METALLOPROTEIN ACTIVATOR 1"/>
    <property type="match status" value="1"/>
</dbReference>
<accession>A4S6R6</accession>
<dbReference type="SMART" id="SM00833">
    <property type="entry name" value="CobW_C"/>
    <property type="match status" value="1"/>
</dbReference>
<evidence type="ECO:0000256" key="5">
    <source>
        <dbReference type="ARBA" id="ARBA00049117"/>
    </source>
</evidence>